<sequence length="76" mass="8898">METVHLQLSIFCYRCRIMKCGRQNRIMEEKEADHLELVIKNFNLEFKDYKPNSFSLKASLSAEVPLSRLSSVECKT</sequence>
<protein>
    <submittedName>
        <fullName evidence="1">Uncharacterized protein</fullName>
    </submittedName>
</protein>
<evidence type="ECO:0000313" key="2">
    <source>
        <dbReference type="Proteomes" id="UP001233172"/>
    </source>
</evidence>
<evidence type="ECO:0000313" key="1">
    <source>
        <dbReference type="EMBL" id="KAK0056072.1"/>
    </source>
</evidence>
<organism evidence="1 2">
    <name type="scientific">Biomphalaria pfeifferi</name>
    <name type="common">Bloodfluke planorb</name>
    <name type="synonym">Freshwater snail</name>
    <dbReference type="NCBI Taxonomy" id="112525"/>
    <lineage>
        <taxon>Eukaryota</taxon>
        <taxon>Metazoa</taxon>
        <taxon>Spiralia</taxon>
        <taxon>Lophotrochozoa</taxon>
        <taxon>Mollusca</taxon>
        <taxon>Gastropoda</taxon>
        <taxon>Heterobranchia</taxon>
        <taxon>Euthyneura</taxon>
        <taxon>Panpulmonata</taxon>
        <taxon>Hygrophila</taxon>
        <taxon>Lymnaeoidea</taxon>
        <taxon>Planorbidae</taxon>
        <taxon>Biomphalaria</taxon>
    </lineage>
</organism>
<proteinExistence type="predicted"/>
<dbReference type="AlphaFoldDB" id="A0AAD8F8Y6"/>
<feature type="non-terminal residue" evidence="1">
    <location>
        <position position="76"/>
    </location>
</feature>
<accession>A0AAD8F8Y6</accession>
<keyword evidence="2" id="KW-1185">Reference proteome</keyword>
<dbReference type="EMBL" id="JASAOG010000064">
    <property type="protein sequence ID" value="KAK0056072.1"/>
    <property type="molecule type" value="Genomic_DNA"/>
</dbReference>
<reference evidence="1" key="1">
    <citation type="journal article" date="2023" name="PLoS Negl. Trop. Dis.">
        <title>A genome sequence for Biomphalaria pfeifferi, the major vector snail for the human-infecting parasite Schistosoma mansoni.</title>
        <authorList>
            <person name="Bu L."/>
            <person name="Lu L."/>
            <person name="Laidemitt M.R."/>
            <person name="Zhang S.M."/>
            <person name="Mutuku M."/>
            <person name="Mkoji G."/>
            <person name="Steinauer M."/>
            <person name="Loker E.S."/>
        </authorList>
    </citation>
    <scope>NUCLEOTIDE SEQUENCE</scope>
    <source>
        <strain evidence="1">KasaAsao</strain>
    </source>
</reference>
<reference evidence="1" key="2">
    <citation type="submission" date="2023-04" db="EMBL/GenBank/DDBJ databases">
        <authorList>
            <person name="Bu L."/>
            <person name="Lu L."/>
            <person name="Laidemitt M.R."/>
            <person name="Zhang S.M."/>
            <person name="Mutuku M."/>
            <person name="Mkoji G."/>
            <person name="Steinauer M."/>
            <person name="Loker E.S."/>
        </authorList>
    </citation>
    <scope>NUCLEOTIDE SEQUENCE</scope>
    <source>
        <strain evidence="1">KasaAsao</strain>
        <tissue evidence="1">Whole Snail</tissue>
    </source>
</reference>
<name>A0AAD8F8Y6_BIOPF</name>
<gene>
    <name evidence="1" type="ORF">Bpfe_014473</name>
</gene>
<comment type="caution">
    <text evidence="1">The sequence shown here is derived from an EMBL/GenBank/DDBJ whole genome shotgun (WGS) entry which is preliminary data.</text>
</comment>
<dbReference type="Proteomes" id="UP001233172">
    <property type="component" value="Unassembled WGS sequence"/>
</dbReference>